<name>A0ABW9ZXH9_9BACT</name>
<proteinExistence type="predicted"/>
<sequence>MDKLKVLGVKRGSRFSPNHVVNDDSIFSLVTAALREKNCEVTLCREDEFLALENIEQPFIFTMAREKQVVAKLKKLEAEGKRIINSGHGIENCFRHNMTTTLVGNNIPYPKSYIVSTSEPGNAVFEKLTGKGFWIKRGDFHAIHKEDVTFVESIQQGNNILNEFALRDIPDAVVSEHLFGDLVKFYGVSGTDFFFSFYPYDHNHLKYSEHESVNGQTAHYPFDKNKLQETAFRSAEVLNIHVFGGDAIVDKNGNFHIIDMNDWPSFAPCREEAVPQIAACIYNYFNA</sequence>
<dbReference type="Proteomes" id="UP000753802">
    <property type="component" value="Unassembled WGS sequence"/>
</dbReference>
<dbReference type="Gene3D" id="3.30.470.20">
    <property type="entry name" value="ATP-grasp fold, B domain"/>
    <property type="match status" value="1"/>
</dbReference>
<organism evidence="1 2">
    <name type="scientific">Sediminibacterium roseum</name>
    <dbReference type="NCBI Taxonomy" id="1978412"/>
    <lineage>
        <taxon>Bacteria</taxon>
        <taxon>Pseudomonadati</taxon>
        <taxon>Bacteroidota</taxon>
        <taxon>Chitinophagia</taxon>
        <taxon>Chitinophagales</taxon>
        <taxon>Chitinophagaceae</taxon>
        <taxon>Sediminibacterium</taxon>
    </lineage>
</organism>
<dbReference type="EMBL" id="JAACJS010000015">
    <property type="protein sequence ID" value="NCI51872.1"/>
    <property type="molecule type" value="Genomic_DNA"/>
</dbReference>
<protein>
    <recommendedName>
        <fullName evidence="3">Glutathione synthase/RimK-type ligase, ATP-grasp superfamily</fullName>
    </recommendedName>
</protein>
<dbReference type="SUPFAM" id="SSF56059">
    <property type="entry name" value="Glutathione synthetase ATP-binding domain-like"/>
    <property type="match status" value="1"/>
</dbReference>
<comment type="caution">
    <text evidence="1">The sequence shown here is derived from an EMBL/GenBank/DDBJ whole genome shotgun (WGS) entry which is preliminary data.</text>
</comment>
<gene>
    <name evidence="1" type="ORF">GWC95_18250</name>
</gene>
<evidence type="ECO:0000313" key="2">
    <source>
        <dbReference type="Proteomes" id="UP000753802"/>
    </source>
</evidence>
<reference evidence="1 2" key="1">
    <citation type="submission" date="2020-01" db="EMBL/GenBank/DDBJ databases">
        <title>Genome analysis.</title>
        <authorList>
            <person name="Wu S."/>
            <person name="Wang G."/>
        </authorList>
    </citation>
    <scope>NUCLEOTIDE SEQUENCE [LARGE SCALE GENOMIC DNA]</scope>
    <source>
        <strain evidence="1 2">SYL130</strain>
    </source>
</reference>
<dbReference type="RefSeq" id="WP_161820137.1">
    <property type="nucleotide sequence ID" value="NZ_JAACJS010000015.1"/>
</dbReference>
<evidence type="ECO:0008006" key="3">
    <source>
        <dbReference type="Google" id="ProtNLM"/>
    </source>
</evidence>
<evidence type="ECO:0000313" key="1">
    <source>
        <dbReference type="EMBL" id="NCI51872.1"/>
    </source>
</evidence>
<keyword evidence="2" id="KW-1185">Reference proteome</keyword>
<accession>A0ABW9ZXH9</accession>